<dbReference type="CDD" id="cd00190">
    <property type="entry name" value="Tryp_SPc"/>
    <property type="match status" value="1"/>
</dbReference>
<evidence type="ECO:0000256" key="12">
    <source>
        <dbReference type="SAM" id="SignalP"/>
    </source>
</evidence>
<dbReference type="PRINTS" id="PR00722">
    <property type="entry name" value="CHYMOTRYPSIN"/>
</dbReference>
<reference evidence="15" key="2">
    <citation type="submission" date="2015-02" db="UniProtKB">
        <authorList>
            <consortium name="EnsemblMetazoa"/>
        </authorList>
    </citation>
    <scope>IDENTIFICATION</scope>
</reference>
<dbReference type="InterPro" id="IPR001314">
    <property type="entry name" value="Peptidase_S1A"/>
</dbReference>
<dbReference type="Proteomes" id="UP000014500">
    <property type="component" value="Unassembled WGS sequence"/>
</dbReference>
<dbReference type="FunFam" id="2.40.10.10:FF:000120">
    <property type="entry name" value="Putative serine protease"/>
    <property type="match status" value="1"/>
</dbReference>
<comment type="catalytic activity">
    <reaction evidence="9">
        <text>Selective cleavage of 103-Arg-|-Ser-104 and 124-Ile-|-Ile-125 bonds in Limulus clotting factor B to form activated factor B. Cleavage of -Pro-Arg-|-Xaa- bonds in synthetic substrates.</text>
        <dbReference type="EC" id="3.4.21.84"/>
    </reaction>
</comment>
<keyword evidence="4 11" id="KW-0378">Hydrolase</keyword>
<evidence type="ECO:0000256" key="8">
    <source>
        <dbReference type="ARBA" id="ARBA00024195"/>
    </source>
</evidence>
<dbReference type="GO" id="GO:0042381">
    <property type="term" value="P:hemolymph coagulation"/>
    <property type="evidence" value="ECO:0007669"/>
    <property type="project" value="UniProtKB-KW"/>
</dbReference>
<dbReference type="HOGENOM" id="CLU_006842_0_3_1"/>
<evidence type="ECO:0000256" key="1">
    <source>
        <dbReference type="ARBA" id="ARBA00022659"/>
    </source>
</evidence>
<organism evidence="15 16">
    <name type="scientific">Strigamia maritima</name>
    <name type="common">European centipede</name>
    <name type="synonym">Geophilus maritimus</name>
    <dbReference type="NCBI Taxonomy" id="126957"/>
    <lineage>
        <taxon>Eukaryota</taxon>
        <taxon>Metazoa</taxon>
        <taxon>Ecdysozoa</taxon>
        <taxon>Arthropoda</taxon>
        <taxon>Myriapoda</taxon>
        <taxon>Chilopoda</taxon>
        <taxon>Pleurostigmophora</taxon>
        <taxon>Geophilomorpha</taxon>
        <taxon>Linotaeniidae</taxon>
        <taxon>Strigamia</taxon>
    </lineage>
</organism>
<evidence type="ECO:0000256" key="6">
    <source>
        <dbReference type="ARBA" id="ARBA00022825"/>
    </source>
</evidence>
<keyword evidence="3 12" id="KW-0732">Signal</keyword>
<keyword evidence="7" id="KW-1015">Disulfide bond</keyword>
<dbReference type="PROSITE" id="PS00135">
    <property type="entry name" value="TRYPSIN_SER"/>
    <property type="match status" value="1"/>
</dbReference>
<comment type="similarity">
    <text evidence="8">Belongs to the peptidase S1 family. CLIP subfamily.</text>
</comment>
<dbReference type="InterPro" id="IPR033116">
    <property type="entry name" value="TRYPSIN_SER"/>
</dbReference>
<proteinExistence type="inferred from homology"/>
<dbReference type="eggNOG" id="KOG3627">
    <property type="taxonomic scope" value="Eukaryota"/>
</dbReference>
<dbReference type="AlphaFoldDB" id="T1J7V4"/>
<feature type="chain" id="PRO_5004590266" description="limulus clotting factor C" evidence="12">
    <location>
        <begin position="26"/>
        <end position="378"/>
    </location>
</feature>
<dbReference type="GO" id="GO:0006508">
    <property type="term" value="P:proteolysis"/>
    <property type="evidence" value="ECO:0007669"/>
    <property type="project" value="UniProtKB-KW"/>
</dbReference>
<evidence type="ECO:0000256" key="4">
    <source>
        <dbReference type="ARBA" id="ARBA00022801"/>
    </source>
</evidence>
<evidence type="ECO:0000256" key="11">
    <source>
        <dbReference type="RuleBase" id="RU363034"/>
    </source>
</evidence>
<evidence type="ECO:0000259" key="13">
    <source>
        <dbReference type="PROSITE" id="PS50240"/>
    </source>
</evidence>
<dbReference type="SUPFAM" id="SSF50494">
    <property type="entry name" value="Trypsin-like serine proteases"/>
    <property type="match status" value="1"/>
</dbReference>
<keyword evidence="6 11" id="KW-0720">Serine protease</keyword>
<keyword evidence="16" id="KW-1185">Reference proteome</keyword>
<evidence type="ECO:0000259" key="14">
    <source>
        <dbReference type="PROSITE" id="PS51888"/>
    </source>
</evidence>
<dbReference type="PROSITE" id="PS00134">
    <property type="entry name" value="TRYPSIN_HIS"/>
    <property type="match status" value="1"/>
</dbReference>
<evidence type="ECO:0000256" key="2">
    <source>
        <dbReference type="ARBA" id="ARBA00022670"/>
    </source>
</evidence>
<keyword evidence="5" id="KW-0353">Hemolymph clotting</keyword>
<dbReference type="Gene3D" id="2.40.10.10">
    <property type="entry name" value="Trypsin-like serine proteases"/>
    <property type="match status" value="2"/>
</dbReference>
<dbReference type="InterPro" id="IPR043504">
    <property type="entry name" value="Peptidase_S1_PA_chymotrypsin"/>
</dbReference>
<dbReference type="PANTHER" id="PTHR24252">
    <property type="entry name" value="ACROSIN-RELATED"/>
    <property type="match status" value="1"/>
</dbReference>
<evidence type="ECO:0000256" key="5">
    <source>
        <dbReference type="ARBA" id="ARBA00022820"/>
    </source>
</evidence>
<protein>
    <recommendedName>
        <fullName evidence="10">limulus clotting factor C</fullName>
        <ecNumber evidence="10">3.4.21.84</ecNumber>
    </recommendedName>
</protein>
<dbReference type="InterPro" id="IPR001254">
    <property type="entry name" value="Trypsin_dom"/>
</dbReference>
<evidence type="ECO:0000256" key="3">
    <source>
        <dbReference type="ARBA" id="ARBA00022729"/>
    </source>
</evidence>
<dbReference type="SMART" id="SM00020">
    <property type="entry name" value="Tryp_SPc"/>
    <property type="match status" value="1"/>
</dbReference>
<feature type="domain" description="Peptidase S1" evidence="13">
    <location>
        <begin position="129"/>
        <end position="377"/>
    </location>
</feature>
<feature type="domain" description="Clip" evidence="14">
    <location>
        <begin position="46"/>
        <end position="86"/>
    </location>
</feature>
<evidence type="ECO:0000313" key="15">
    <source>
        <dbReference type="EnsemblMetazoa" id="SMAR009761-PA"/>
    </source>
</evidence>
<keyword evidence="1" id="KW-0768">Sushi</keyword>
<evidence type="ECO:0000256" key="7">
    <source>
        <dbReference type="ARBA" id="ARBA00023157"/>
    </source>
</evidence>
<dbReference type="STRING" id="126957.T1J7V4"/>
<evidence type="ECO:0000313" key="16">
    <source>
        <dbReference type="Proteomes" id="UP000014500"/>
    </source>
</evidence>
<dbReference type="Pfam" id="PF00089">
    <property type="entry name" value="Trypsin"/>
    <property type="match status" value="1"/>
</dbReference>
<dbReference type="EMBL" id="JH431944">
    <property type="status" value="NOT_ANNOTATED_CDS"/>
    <property type="molecule type" value="Genomic_DNA"/>
</dbReference>
<dbReference type="PANTHER" id="PTHR24252:SF7">
    <property type="entry name" value="HYALIN"/>
    <property type="match status" value="1"/>
</dbReference>
<reference evidence="16" key="1">
    <citation type="submission" date="2011-05" db="EMBL/GenBank/DDBJ databases">
        <authorList>
            <person name="Richards S.R."/>
            <person name="Qu J."/>
            <person name="Jiang H."/>
            <person name="Jhangiani S.N."/>
            <person name="Agravi P."/>
            <person name="Goodspeed R."/>
            <person name="Gross S."/>
            <person name="Mandapat C."/>
            <person name="Jackson L."/>
            <person name="Mathew T."/>
            <person name="Pu L."/>
            <person name="Thornton R."/>
            <person name="Saada N."/>
            <person name="Wilczek-Boney K.B."/>
            <person name="Lee S."/>
            <person name="Kovar C."/>
            <person name="Wu Y."/>
            <person name="Scherer S.E."/>
            <person name="Worley K.C."/>
            <person name="Muzny D.M."/>
            <person name="Gibbs R."/>
        </authorList>
    </citation>
    <scope>NUCLEOTIDE SEQUENCE</scope>
    <source>
        <strain evidence="16">Brora</strain>
    </source>
</reference>
<name>T1J7V4_STRMM</name>
<evidence type="ECO:0000256" key="10">
    <source>
        <dbReference type="ARBA" id="ARBA00066707"/>
    </source>
</evidence>
<dbReference type="SMART" id="SM00680">
    <property type="entry name" value="CLIP"/>
    <property type="match status" value="1"/>
</dbReference>
<evidence type="ECO:0000256" key="9">
    <source>
        <dbReference type="ARBA" id="ARBA00052079"/>
    </source>
</evidence>
<dbReference type="PhylomeDB" id="T1J7V4"/>
<sequence length="378" mass="41692">MIVSQIKLTLLCLLIIVLCTESTLSRFKRQDLFFPDLRGRGTFGQPCNTYREGAGKCLPLKQCQSLRSFRQSTSCSYYNSVPLVCCPIKKSSQSDASSTNRPVTQSTTRVFRQTASDCGLSETGVGFRIINGQAAGLHAWPWMAAIYDLQFGVVSFRCGGILVNDKYILTAAHCVSDTLGLIPANKFNIRLGELNLNSDSDGARPITFGYNMAIRQPILHDIALMELSQSITRSKAISPICLPTKKHESESFEKTKPTVIGWGKTENRFKIKVLFRTYSDVLRQVPLPVTELEKCKAVYYNVPIGATHLCAGYPQGGKDSCQGDSGGPLMSSDLRDGAHRWMVIGIVSMGLKCAEPGYPGVYTRVTSYIDWINENGIK</sequence>
<dbReference type="InterPro" id="IPR018114">
    <property type="entry name" value="TRYPSIN_HIS"/>
</dbReference>
<dbReference type="PROSITE" id="PS50240">
    <property type="entry name" value="TRYPSIN_DOM"/>
    <property type="match status" value="1"/>
</dbReference>
<dbReference type="GO" id="GO:0004252">
    <property type="term" value="F:serine-type endopeptidase activity"/>
    <property type="evidence" value="ECO:0007669"/>
    <property type="project" value="InterPro"/>
</dbReference>
<keyword evidence="2 11" id="KW-0645">Protease</keyword>
<dbReference type="InterPro" id="IPR009003">
    <property type="entry name" value="Peptidase_S1_PA"/>
</dbReference>
<accession>T1J7V4</accession>
<dbReference type="InterPro" id="IPR022700">
    <property type="entry name" value="CLIP"/>
</dbReference>
<feature type="signal peptide" evidence="12">
    <location>
        <begin position="1"/>
        <end position="25"/>
    </location>
</feature>
<dbReference type="EnsemblMetazoa" id="SMAR009761-RA">
    <property type="protein sequence ID" value="SMAR009761-PA"/>
    <property type="gene ID" value="SMAR009761"/>
</dbReference>
<dbReference type="EC" id="3.4.21.84" evidence="10"/>
<dbReference type="PROSITE" id="PS51888">
    <property type="entry name" value="CLIP"/>
    <property type="match status" value="1"/>
</dbReference>